<name>A0A2R7YY62_9ACTN</name>
<sequence>MLASLSNLLIYTAIAVYAVAFLTYAGETALRTTRRSTAPAYLGVGPGGPEPSPEPLSSEPLLPDPHDRIRQRADWLGAAGTNVTIVGLALIVTATVARGIAAQRAPWGNMFEFALVGAVALTAAYLAFLARRPVRAFGVWIVGLVLLALGMAVTVLYTPVDALVPVLNSYWLVIHVAAAITGGGIFSVGAVATGLFLVRDRADRRGPTSGRRRYADALPTSTTLAQVMHAAHMLAFPIWTFAVLAGAVWAENSWGRYWGWDPKETWAFITWVLYAAYLHAESTAGWRGRRAALFALGGYAAFLFNFFGVNLWISGLHSYAGV</sequence>
<proteinExistence type="predicted"/>
<feature type="transmembrane region" description="Helical" evidence="7">
    <location>
        <begin position="6"/>
        <end position="25"/>
    </location>
</feature>
<feature type="transmembrane region" description="Helical" evidence="7">
    <location>
        <begin position="265"/>
        <end position="280"/>
    </location>
</feature>
<evidence type="ECO:0000256" key="2">
    <source>
        <dbReference type="ARBA" id="ARBA00022692"/>
    </source>
</evidence>
<keyword evidence="2 7" id="KW-0812">Transmembrane</keyword>
<gene>
    <name evidence="9" type="primary">ccsB</name>
    <name evidence="9" type="ORF">C7S10_13630</name>
</gene>
<feature type="transmembrane region" description="Helical" evidence="7">
    <location>
        <begin position="75"/>
        <end position="101"/>
    </location>
</feature>
<dbReference type="GO" id="GO:0005886">
    <property type="term" value="C:plasma membrane"/>
    <property type="evidence" value="ECO:0007669"/>
    <property type="project" value="TreeGrafter"/>
</dbReference>
<keyword evidence="10" id="KW-1185">Reference proteome</keyword>
<dbReference type="Proteomes" id="UP000244867">
    <property type="component" value="Unassembled WGS sequence"/>
</dbReference>
<comment type="subcellular location">
    <subcellularLocation>
        <location evidence="1">Membrane</location>
        <topology evidence="1">Multi-pass membrane protein</topology>
    </subcellularLocation>
</comment>
<dbReference type="GO" id="GO:0017004">
    <property type="term" value="P:cytochrome complex assembly"/>
    <property type="evidence" value="ECO:0007669"/>
    <property type="project" value="UniProtKB-KW"/>
</dbReference>
<feature type="domain" description="Cytochrome c assembly protein" evidence="8">
    <location>
        <begin position="107"/>
        <end position="317"/>
    </location>
</feature>
<evidence type="ECO:0000256" key="7">
    <source>
        <dbReference type="SAM" id="Phobius"/>
    </source>
</evidence>
<organism evidence="9 10">
    <name type="scientific">Nocardioides currus</name>
    <dbReference type="NCBI Taxonomy" id="2133958"/>
    <lineage>
        <taxon>Bacteria</taxon>
        <taxon>Bacillati</taxon>
        <taxon>Actinomycetota</taxon>
        <taxon>Actinomycetes</taxon>
        <taxon>Propionibacteriales</taxon>
        <taxon>Nocardioidaceae</taxon>
        <taxon>Nocardioides</taxon>
    </lineage>
</organism>
<evidence type="ECO:0000256" key="6">
    <source>
        <dbReference type="SAM" id="MobiDB-lite"/>
    </source>
</evidence>
<dbReference type="PANTHER" id="PTHR30071">
    <property type="entry name" value="HEME EXPORTER PROTEIN C"/>
    <property type="match status" value="1"/>
</dbReference>
<accession>A0A2R7YY62</accession>
<dbReference type="PANTHER" id="PTHR30071:SF1">
    <property type="entry name" value="CYTOCHROME B_B6 PROTEIN-RELATED"/>
    <property type="match status" value="1"/>
</dbReference>
<feature type="region of interest" description="Disordered" evidence="6">
    <location>
        <begin position="41"/>
        <end position="62"/>
    </location>
</feature>
<comment type="caution">
    <text evidence="9">The sequence shown here is derived from an EMBL/GenBank/DDBJ whole genome shotgun (WGS) entry which is preliminary data.</text>
</comment>
<dbReference type="EMBL" id="PYXZ01000005">
    <property type="protein sequence ID" value="PUA80819.1"/>
    <property type="molecule type" value="Genomic_DNA"/>
</dbReference>
<reference evidence="9 10" key="1">
    <citation type="submission" date="2018-03" db="EMBL/GenBank/DDBJ databases">
        <authorList>
            <person name="Keele B.F."/>
        </authorList>
    </citation>
    <scope>NUCLEOTIDE SEQUENCE [LARGE SCALE GENOMIC DNA]</scope>
    <source>
        <strain evidence="9 10">IB-3</strain>
    </source>
</reference>
<feature type="transmembrane region" description="Helical" evidence="7">
    <location>
        <begin position="230"/>
        <end position="250"/>
    </location>
</feature>
<dbReference type="OrthoDB" id="9814290at2"/>
<keyword evidence="5 7" id="KW-0472">Membrane</keyword>
<dbReference type="InterPro" id="IPR002541">
    <property type="entry name" value="Cyt_c_assembly"/>
</dbReference>
<feature type="transmembrane region" description="Helical" evidence="7">
    <location>
        <begin position="137"/>
        <end position="158"/>
    </location>
</feature>
<dbReference type="NCBIfam" id="TIGR03144">
    <property type="entry name" value="cytochr_II_ccsB"/>
    <property type="match status" value="1"/>
</dbReference>
<feature type="transmembrane region" description="Helical" evidence="7">
    <location>
        <begin position="292"/>
        <end position="313"/>
    </location>
</feature>
<evidence type="ECO:0000313" key="10">
    <source>
        <dbReference type="Proteomes" id="UP000244867"/>
    </source>
</evidence>
<dbReference type="GO" id="GO:0020037">
    <property type="term" value="F:heme binding"/>
    <property type="evidence" value="ECO:0007669"/>
    <property type="project" value="InterPro"/>
</dbReference>
<protein>
    <submittedName>
        <fullName evidence="9">C-type cytochrome biogenesis protein CcsB</fullName>
    </submittedName>
</protein>
<keyword evidence="3" id="KW-0201">Cytochrome c-type biogenesis</keyword>
<dbReference type="Pfam" id="PF01578">
    <property type="entry name" value="Cytochrom_C_asm"/>
    <property type="match status" value="1"/>
</dbReference>
<keyword evidence="4 7" id="KW-1133">Transmembrane helix</keyword>
<evidence type="ECO:0000256" key="5">
    <source>
        <dbReference type="ARBA" id="ARBA00023136"/>
    </source>
</evidence>
<evidence type="ECO:0000256" key="3">
    <source>
        <dbReference type="ARBA" id="ARBA00022748"/>
    </source>
</evidence>
<feature type="transmembrane region" description="Helical" evidence="7">
    <location>
        <begin position="113"/>
        <end position="130"/>
    </location>
</feature>
<evidence type="ECO:0000259" key="8">
    <source>
        <dbReference type="Pfam" id="PF01578"/>
    </source>
</evidence>
<dbReference type="InterPro" id="IPR045062">
    <property type="entry name" value="Cyt_c_biogenesis_CcsA/CcmC"/>
</dbReference>
<feature type="transmembrane region" description="Helical" evidence="7">
    <location>
        <begin position="170"/>
        <end position="198"/>
    </location>
</feature>
<dbReference type="InterPro" id="IPR017562">
    <property type="entry name" value="Cyt_c_biogenesis_CcsA"/>
</dbReference>
<dbReference type="AlphaFoldDB" id="A0A2R7YY62"/>
<evidence type="ECO:0000313" key="9">
    <source>
        <dbReference type="EMBL" id="PUA80819.1"/>
    </source>
</evidence>
<evidence type="ECO:0000256" key="1">
    <source>
        <dbReference type="ARBA" id="ARBA00004141"/>
    </source>
</evidence>
<evidence type="ECO:0000256" key="4">
    <source>
        <dbReference type="ARBA" id="ARBA00022989"/>
    </source>
</evidence>